<evidence type="ECO:0000256" key="18">
    <source>
        <dbReference type="ARBA" id="ARBA00023326"/>
    </source>
</evidence>
<dbReference type="AlphaFoldDB" id="A0A317VU13"/>
<dbReference type="GO" id="GO:0005886">
    <property type="term" value="C:plasma membrane"/>
    <property type="evidence" value="ECO:0007669"/>
    <property type="project" value="UniProtKB-SubCell"/>
</dbReference>
<dbReference type="Pfam" id="PF00332">
    <property type="entry name" value="Glyco_hydro_17"/>
    <property type="match status" value="1"/>
</dbReference>
<dbReference type="OrthoDB" id="77201at2759"/>
<dbReference type="InterPro" id="IPR050732">
    <property type="entry name" value="Beta-glucan_modifiers"/>
</dbReference>
<evidence type="ECO:0000256" key="23">
    <source>
        <dbReference type="SAM" id="MobiDB-lite"/>
    </source>
</evidence>
<reference evidence="25 26" key="1">
    <citation type="submission" date="2016-12" db="EMBL/GenBank/DDBJ databases">
        <title>The genomes of Aspergillus section Nigri reveals drivers in fungal speciation.</title>
        <authorList>
            <consortium name="DOE Joint Genome Institute"/>
            <person name="Vesth T.C."/>
            <person name="Nybo J."/>
            <person name="Theobald S."/>
            <person name="Brandl J."/>
            <person name="Frisvad J.C."/>
            <person name="Nielsen K.F."/>
            <person name="Lyhne E.K."/>
            <person name="Kogle M.E."/>
            <person name="Kuo A."/>
            <person name="Riley R."/>
            <person name="Clum A."/>
            <person name="Nolan M."/>
            <person name="Lipzen A."/>
            <person name="Salamov A."/>
            <person name="Henrissat B."/>
            <person name="Wiebenga A."/>
            <person name="De Vries R.P."/>
            <person name="Grigoriev I.V."/>
            <person name="Mortensen U.H."/>
            <person name="Andersen M.R."/>
            <person name="Baker S.E."/>
        </authorList>
    </citation>
    <scope>NUCLEOTIDE SEQUENCE [LARGE SCALE GENOMIC DNA]</scope>
    <source>
        <strain evidence="25 26">CBS 117.55</strain>
    </source>
</reference>
<evidence type="ECO:0000256" key="1">
    <source>
        <dbReference type="ARBA" id="ARBA00000382"/>
    </source>
</evidence>
<comment type="function">
    <text evidence="19">Glucanases play a role in cell expansion during growth, in cell-cell fusion during mating, and in spore release during sporulation. This enzyme may be involved in beta-glucan degradation and also function biosynthetically as a transglycosylase.</text>
</comment>
<keyword evidence="17" id="KW-0961">Cell wall biogenesis/degradation</keyword>
<dbReference type="GO" id="GO:0009986">
    <property type="term" value="C:cell surface"/>
    <property type="evidence" value="ECO:0007669"/>
    <property type="project" value="TreeGrafter"/>
</dbReference>
<dbReference type="STRING" id="1448321.A0A317VU13"/>
<evidence type="ECO:0000256" key="8">
    <source>
        <dbReference type="ARBA" id="ARBA00022512"/>
    </source>
</evidence>
<keyword evidence="11 24" id="KW-0732">Signal</keyword>
<evidence type="ECO:0000256" key="9">
    <source>
        <dbReference type="ARBA" id="ARBA00022525"/>
    </source>
</evidence>
<evidence type="ECO:0000256" key="24">
    <source>
        <dbReference type="SAM" id="SignalP"/>
    </source>
</evidence>
<evidence type="ECO:0000313" key="26">
    <source>
        <dbReference type="Proteomes" id="UP000247233"/>
    </source>
</evidence>
<evidence type="ECO:0000256" key="15">
    <source>
        <dbReference type="ARBA" id="ARBA00023277"/>
    </source>
</evidence>
<feature type="compositionally biased region" description="Low complexity" evidence="23">
    <location>
        <begin position="412"/>
        <end position="435"/>
    </location>
</feature>
<keyword evidence="16" id="KW-0449">Lipoprotein</keyword>
<keyword evidence="15" id="KW-0119">Carbohydrate metabolism</keyword>
<feature type="region of interest" description="Disordered" evidence="23">
    <location>
        <begin position="351"/>
        <end position="439"/>
    </location>
</feature>
<keyword evidence="7" id="KW-1003">Cell membrane</keyword>
<keyword evidence="14" id="KW-0325">Glycoprotein</keyword>
<dbReference type="EC" id="3.2.1.39" evidence="5"/>
<dbReference type="FunFam" id="3.20.20.80:FF:000233">
    <property type="entry name" value="Probable glucan endo-1,3-beta-glucosidase eglC"/>
    <property type="match status" value="1"/>
</dbReference>
<dbReference type="GeneID" id="37071111"/>
<evidence type="ECO:0000256" key="2">
    <source>
        <dbReference type="ARBA" id="ARBA00004191"/>
    </source>
</evidence>
<evidence type="ECO:0000256" key="22">
    <source>
        <dbReference type="RuleBase" id="RU004335"/>
    </source>
</evidence>
<keyword evidence="18" id="KW-0624">Polysaccharide degradation</keyword>
<evidence type="ECO:0000256" key="6">
    <source>
        <dbReference type="ARBA" id="ARBA00019762"/>
    </source>
</evidence>
<evidence type="ECO:0000256" key="21">
    <source>
        <dbReference type="ARBA" id="ARBA00032906"/>
    </source>
</evidence>
<evidence type="ECO:0000256" key="16">
    <source>
        <dbReference type="ARBA" id="ARBA00023288"/>
    </source>
</evidence>
<evidence type="ECO:0000256" key="14">
    <source>
        <dbReference type="ARBA" id="ARBA00023180"/>
    </source>
</evidence>
<comment type="subcellular location">
    <subcellularLocation>
        <location evidence="3">Cell membrane</location>
        <topology evidence="3">Lipid-anchor</topology>
        <topology evidence="3">GPI-anchor</topology>
    </subcellularLocation>
    <subcellularLocation>
        <location evidence="2">Secreted</location>
        <location evidence="2">Cell wall</location>
    </subcellularLocation>
</comment>
<name>A0A317VU13_9EURO</name>
<keyword evidence="9" id="KW-0964">Secreted</keyword>
<evidence type="ECO:0000256" key="5">
    <source>
        <dbReference type="ARBA" id="ARBA00012780"/>
    </source>
</evidence>
<protein>
    <recommendedName>
        <fullName evidence="6">Probable glucan endo-1,3-beta-glucosidase eglC</fullName>
        <ecNumber evidence="5">3.2.1.39</ecNumber>
    </recommendedName>
    <alternativeName>
        <fullName evidence="20">Endo-1,3-beta-glucanase eglC</fullName>
    </alternativeName>
    <alternativeName>
        <fullName evidence="21">Laminarinase eglC</fullName>
    </alternativeName>
</protein>
<feature type="compositionally biased region" description="Polar residues" evidence="23">
    <location>
        <begin position="368"/>
        <end position="378"/>
    </location>
</feature>
<accession>A0A317VU13</accession>
<feature type="chain" id="PRO_5016307918" description="Probable glucan endo-1,3-beta-glucosidase eglC" evidence="24">
    <location>
        <begin position="20"/>
        <end position="461"/>
    </location>
</feature>
<evidence type="ECO:0000256" key="13">
    <source>
        <dbReference type="ARBA" id="ARBA00023136"/>
    </source>
</evidence>
<evidence type="ECO:0000256" key="3">
    <source>
        <dbReference type="ARBA" id="ARBA00004609"/>
    </source>
</evidence>
<sequence length="461" mass="46050">MLSKMQLAQLAAFALSAEAAYQGFNYGNMYSDDSSKFQADFEAEFKVAKSLVGTSGFTSARLYTMIQAYTTDTPIEAIPAAIAQDTSLLLGLWASGGDMTNELAALKSAISTYGEEFGKLVVGISVGSEDLYRNSVEGVEADAGVGVNPDDLVEYIKEVRAVIAGTSLADAPIGHVDTWDSWANTSNAAVVEAVDWLGFDGYPFFQSTMANAITDAKALFLESVEKTKAVAGDKEVWITETGWPVSGDSEGEAIASIENAKIYWDEVGCPLFGNTNTWWYILQDASPTTPNPSFGIVGSTLSTTPLFDLTCNTTTSASSSAAVASATASASGSAGSKPAVITTATGAAGAAGAKPTFTVGRPGVNGTAHGNGTYSLRPSGSASGAGAIGSGSASGSSSSGSSSGSGSGSGSGSSSTSGKSSSSSGSAAAASSSGLYTGGASGLSASLSGAVVAVFAALAAL</sequence>
<dbReference type="GO" id="GO:0042973">
    <property type="term" value="F:glucan endo-1,3-beta-D-glucosidase activity"/>
    <property type="evidence" value="ECO:0007669"/>
    <property type="project" value="UniProtKB-EC"/>
</dbReference>
<dbReference type="Gene3D" id="3.20.20.80">
    <property type="entry name" value="Glycosidases"/>
    <property type="match status" value="1"/>
</dbReference>
<feature type="signal peptide" evidence="24">
    <location>
        <begin position="1"/>
        <end position="19"/>
    </location>
</feature>
<keyword evidence="26" id="KW-1185">Reference proteome</keyword>
<keyword evidence="13" id="KW-0472">Membrane</keyword>
<comment type="caution">
    <text evidence="25">The sequence shown here is derived from an EMBL/GenBank/DDBJ whole genome shotgun (WGS) entry which is preliminary data.</text>
</comment>
<keyword evidence="12 25" id="KW-0378">Hydrolase</keyword>
<dbReference type="Proteomes" id="UP000247233">
    <property type="component" value="Unassembled WGS sequence"/>
</dbReference>
<dbReference type="InterPro" id="IPR000490">
    <property type="entry name" value="Glyco_hydro_17"/>
</dbReference>
<evidence type="ECO:0000256" key="7">
    <source>
        <dbReference type="ARBA" id="ARBA00022475"/>
    </source>
</evidence>
<dbReference type="VEuPathDB" id="FungiDB:BO70DRAFT_95072"/>
<evidence type="ECO:0000256" key="17">
    <source>
        <dbReference type="ARBA" id="ARBA00023316"/>
    </source>
</evidence>
<evidence type="ECO:0000256" key="12">
    <source>
        <dbReference type="ARBA" id="ARBA00022801"/>
    </source>
</evidence>
<comment type="similarity">
    <text evidence="4 22">Belongs to the glycosyl hydrolase 17 family.</text>
</comment>
<evidence type="ECO:0000256" key="4">
    <source>
        <dbReference type="ARBA" id="ARBA00008773"/>
    </source>
</evidence>
<dbReference type="PANTHER" id="PTHR16631">
    <property type="entry name" value="GLUCAN 1,3-BETA-GLUCOSIDASE"/>
    <property type="match status" value="1"/>
</dbReference>
<dbReference type="GO" id="GO:0071555">
    <property type="term" value="P:cell wall organization"/>
    <property type="evidence" value="ECO:0007669"/>
    <property type="project" value="UniProtKB-KW"/>
</dbReference>
<dbReference type="EMBL" id="MSFL01000021">
    <property type="protein sequence ID" value="PWY75360.1"/>
    <property type="molecule type" value="Genomic_DNA"/>
</dbReference>
<dbReference type="GO" id="GO:0098552">
    <property type="term" value="C:side of membrane"/>
    <property type="evidence" value="ECO:0007669"/>
    <property type="project" value="UniProtKB-KW"/>
</dbReference>
<dbReference type="InterPro" id="IPR017853">
    <property type="entry name" value="GH"/>
</dbReference>
<evidence type="ECO:0000256" key="11">
    <source>
        <dbReference type="ARBA" id="ARBA00022729"/>
    </source>
</evidence>
<comment type="catalytic activity">
    <reaction evidence="1">
        <text>Hydrolysis of (1-&gt;3)-beta-D-glucosidic linkages in (1-&gt;3)-beta-D-glucans.</text>
        <dbReference type="EC" id="3.2.1.39"/>
    </reaction>
</comment>
<keyword evidence="10" id="KW-0336">GPI-anchor</keyword>
<dbReference type="GO" id="GO:0000272">
    <property type="term" value="P:polysaccharide catabolic process"/>
    <property type="evidence" value="ECO:0007669"/>
    <property type="project" value="UniProtKB-KW"/>
</dbReference>
<gene>
    <name evidence="25" type="ORF">BO70DRAFT_95072</name>
</gene>
<proteinExistence type="inferred from homology"/>
<evidence type="ECO:0000256" key="20">
    <source>
        <dbReference type="ARBA" id="ARBA00032134"/>
    </source>
</evidence>
<evidence type="ECO:0000256" key="10">
    <source>
        <dbReference type="ARBA" id="ARBA00022622"/>
    </source>
</evidence>
<evidence type="ECO:0000313" key="25">
    <source>
        <dbReference type="EMBL" id="PWY75360.1"/>
    </source>
</evidence>
<feature type="compositionally biased region" description="Low complexity" evidence="23">
    <location>
        <begin position="379"/>
        <end position="402"/>
    </location>
</feature>
<organism evidence="25 26">
    <name type="scientific">Aspergillus heteromorphus CBS 117.55</name>
    <dbReference type="NCBI Taxonomy" id="1448321"/>
    <lineage>
        <taxon>Eukaryota</taxon>
        <taxon>Fungi</taxon>
        <taxon>Dikarya</taxon>
        <taxon>Ascomycota</taxon>
        <taxon>Pezizomycotina</taxon>
        <taxon>Eurotiomycetes</taxon>
        <taxon>Eurotiomycetidae</taxon>
        <taxon>Eurotiales</taxon>
        <taxon>Aspergillaceae</taxon>
        <taxon>Aspergillus</taxon>
        <taxon>Aspergillus subgen. Circumdati</taxon>
    </lineage>
</organism>
<dbReference type="GO" id="GO:0005576">
    <property type="term" value="C:extracellular region"/>
    <property type="evidence" value="ECO:0007669"/>
    <property type="project" value="TreeGrafter"/>
</dbReference>
<keyword evidence="8" id="KW-0134">Cell wall</keyword>
<dbReference type="RefSeq" id="XP_025397326.1">
    <property type="nucleotide sequence ID" value="XM_025548874.1"/>
</dbReference>
<dbReference type="SUPFAM" id="SSF51445">
    <property type="entry name" value="(Trans)glycosidases"/>
    <property type="match status" value="1"/>
</dbReference>
<dbReference type="PANTHER" id="PTHR16631:SF13">
    <property type="entry name" value="GLUCAN ENDO-1,3-BETA-GLUCOSIDASE EGLC-RELATED"/>
    <property type="match status" value="1"/>
</dbReference>
<dbReference type="GO" id="GO:0009277">
    <property type="term" value="C:fungal-type cell wall"/>
    <property type="evidence" value="ECO:0007669"/>
    <property type="project" value="TreeGrafter"/>
</dbReference>
<evidence type="ECO:0000256" key="19">
    <source>
        <dbReference type="ARBA" id="ARBA00025152"/>
    </source>
</evidence>